<dbReference type="PROSITE" id="PS50943">
    <property type="entry name" value="HTH_CROC1"/>
    <property type="match status" value="1"/>
</dbReference>
<organism evidence="2 3">
    <name type="scientific">Nitrospira moscoviensis</name>
    <dbReference type="NCBI Taxonomy" id="42253"/>
    <lineage>
        <taxon>Bacteria</taxon>
        <taxon>Pseudomonadati</taxon>
        <taxon>Nitrospirota</taxon>
        <taxon>Nitrospiria</taxon>
        <taxon>Nitrospirales</taxon>
        <taxon>Nitrospiraceae</taxon>
        <taxon>Nitrospira</taxon>
    </lineage>
</organism>
<evidence type="ECO:0000313" key="3">
    <source>
        <dbReference type="Proteomes" id="UP000069205"/>
    </source>
</evidence>
<keyword evidence="3" id="KW-1185">Reference proteome</keyword>
<dbReference type="CDD" id="cd00093">
    <property type="entry name" value="HTH_XRE"/>
    <property type="match status" value="1"/>
</dbReference>
<dbReference type="Proteomes" id="UP000069205">
    <property type="component" value="Chromosome"/>
</dbReference>
<accession>A0A0K2GI62</accession>
<dbReference type="Pfam" id="PF12844">
    <property type="entry name" value="HTH_19"/>
    <property type="match status" value="1"/>
</dbReference>
<reference evidence="2 3" key="1">
    <citation type="journal article" date="2015" name="Proc. Natl. Acad. Sci. U.S.A.">
        <title>Expanded metabolic versatility of ubiquitous nitrite-oxidizing bacteria from the genus Nitrospira.</title>
        <authorList>
            <person name="Koch H."/>
            <person name="Lucker S."/>
            <person name="Albertsen M."/>
            <person name="Kitzinger K."/>
            <person name="Herbold C."/>
            <person name="Spieck E."/>
            <person name="Nielsen P.H."/>
            <person name="Wagner M."/>
            <person name="Daims H."/>
        </authorList>
    </citation>
    <scope>NUCLEOTIDE SEQUENCE [LARGE SCALE GENOMIC DNA]</scope>
    <source>
        <strain evidence="2 3">NSP M-1</strain>
    </source>
</reference>
<dbReference type="RefSeq" id="WP_053381481.1">
    <property type="nucleotide sequence ID" value="NZ_CP011801.1"/>
</dbReference>
<proteinExistence type="predicted"/>
<dbReference type="PATRIC" id="fig|42253.5.peg.4224"/>
<dbReference type="OrthoDB" id="9798912at2"/>
<gene>
    <name evidence="2" type="ORF">NITMOv2_4281</name>
</gene>
<dbReference type="KEGG" id="nmv:NITMOv2_4281"/>
<sequence>MIFKEGFFAQRLRESLKRRQMTQAELASRVGVSIRSMSMYCTGGCAPPVNTFAEMAHELGVSADYLLYGGQRGLESYRDDIREISILAADLEHRERETLASLTFCLLKGDEEIQSLISEFAKGIHRLTAKMNLKQLRIWEEEFKEFRDKAKEGNPPSQS</sequence>
<dbReference type="InterPro" id="IPR001387">
    <property type="entry name" value="Cro/C1-type_HTH"/>
</dbReference>
<protein>
    <recommendedName>
        <fullName evidence="1">HTH cro/C1-type domain-containing protein</fullName>
    </recommendedName>
</protein>
<evidence type="ECO:0000313" key="2">
    <source>
        <dbReference type="EMBL" id="ALA60658.1"/>
    </source>
</evidence>
<dbReference type="SMART" id="SM00530">
    <property type="entry name" value="HTH_XRE"/>
    <property type="match status" value="1"/>
</dbReference>
<dbReference type="EMBL" id="CP011801">
    <property type="protein sequence ID" value="ALA60658.1"/>
    <property type="molecule type" value="Genomic_DNA"/>
</dbReference>
<dbReference type="GO" id="GO:0003677">
    <property type="term" value="F:DNA binding"/>
    <property type="evidence" value="ECO:0007669"/>
    <property type="project" value="InterPro"/>
</dbReference>
<feature type="domain" description="HTH cro/C1-type" evidence="1">
    <location>
        <begin position="12"/>
        <end position="66"/>
    </location>
</feature>
<name>A0A0K2GI62_NITMO</name>
<evidence type="ECO:0000259" key="1">
    <source>
        <dbReference type="PROSITE" id="PS50943"/>
    </source>
</evidence>
<dbReference type="STRING" id="42253.NITMOv2_4281"/>
<dbReference type="InterPro" id="IPR010982">
    <property type="entry name" value="Lambda_DNA-bd_dom_sf"/>
</dbReference>
<dbReference type="AlphaFoldDB" id="A0A0K2GI62"/>
<dbReference type="Gene3D" id="1.10.260.40">
    <property type="entry name" value="lambda repressor-like DNA-binding domains"/>
    <property type="match status" value="1"/>
</dbReference>
<dbReference type="SUPFAM" id="SSF47413">
    <property type="entry name" value="lambda repressor-like DNA-binding domains"/>
    <property type="match status" value="1"/>
</dbReference>